<dbReference type="OrthoDB" id="9802228at2"/>
<dbReference type="InterPro" id="IPR008332">
    <property type="entry name" value="MethylG_MeTrfase_N"/>
</dbReference>
<dbReference type="PROSITE" id="PS00374">
    <property type="entry name" value="MGMT"/>
    <property type="match status" value="1"/>
</dbReference>
<dbReference type="Proteomes" id="UP000077786">
    <property type="component" value="Unassembled WGS sequence"/>
</dbReference>
<evidence type="ECO:0000313" key="12">
    <source>
        <dbReference type="EMBL" id="OAJ66522.1"/>
    </source>
</evidence>
<keyword evidence="7 9" id="KW-0234">DNA repair</keyword>
<name>A0A1B6VH27_9PROT</name>
<evidence type="ECO:0000259" key="10">
    <source>
        <dbReference type="Pfam" id="PF01035"/>
    </source>
</evidence>
<reference evidence="12 13" key="1">
    <citation type="submission" date="2016-03" db="EMBL/GenBank/DDBJ databases">
        <title>Draft genome sequence of Gluconobacter cerinus strain CECT 9110.</title>
        <authorList>
            <person name="Sainz F."/>
            <person name="Mas A."/>
            <person name="Torija M.J."/>
        </authorList>
    </citation>
    <scope>NUCLEOTIDE SEQUENCE [LARGE SCALE GENOMIC DNA]</scope>
    <source>
        <strain evidence="12 13">CECT 9110</strain>
    </source>
</reference>
<evidence type="ECO:0000256" key="6">
    <source>
        <dbReference type="ARBA" id="ARBA00022763"/>
    </source>
</evidence>
<keyword evidence="4 9" id="KW-0489">Methyltransferase</keyword>
<evidence type="ECO:0000259" key="11">
    <source>
        <dbReference type="Pfam" id="PF02870"/>
    </source>
</evidence>
<dbReference type="InterPro" id="IPR036217">
    <property type="entry name" value="MethylDNA_cys_MeTrfase_DNAb"/>
</dbReference>
<comment type="caution">
    <text evidence="12">The sequence shown here is derived from an EMBL/GenBank/DDBJ whole genome shotgun (WGS) entry which is preliminary data.</text>
</comment>
<dbReference type="EMBL" id="LUTU01000014">
    <property type="protein sequence ID" value="OAJ66522.1"/>
    <property type="molecule type" value="Genomic_DNA"/>
</dbReference>
<dbReference type="Pfam" id="PF02870">
    <property type="entry name" value="Methyltransf_1N"/>
    <property type="match status" value="1"/>
</dbReference>
<evidence type="ECO:0000313" key="13">
    <source>
        <dbReference type="Proteomes" id="UP000077786"/>
    </source>
</evidence>
<organism evidence="12 13">
    <name type="scientific">Gluconobacter cerinus</name>
    <dbReference type="NCBI Taxonomy" id="38307"/>
    <lineage>
        <taxon>Bacteria</taxon>
        <taxon>Pseudomonadati</taxon>
        <taxon>Pseudomonadota</taxon>
        <taxon>Alphaproteobacteria</taxon>
        <taxon>Acetobacterales</taxon>
        <taxon>Acetobacteraceae</taxon>
        <taxon>Gluconobacter</taxon>
    </lineage>
</organism>
<dbReference type="GO" id="GO:0003908">
    <property type="term" value="F:methylated-DNA-[protein]-cysteine S-methyltransferase activity"/>
    <property type="evidence" value="ECO:0007669"/>
    <property type="project" value="UniProtKB-UniRule"/>
</dbReference>
<proteinExistence type="inferred from homology"/>
<keyword evidence="6 9" id="KW-0227">DNA damage</keyword>
<dbReference type="HAMAP" id="MF_00772">
    <property type="entry name" value="OGT"/>
    <property type="match status" value="1"/>
</dbReference>
<dbReference type="Gene3D" id="3.30.160.70">
    <property type="entry name" value="Methylated DNA-protein cysteine methyltransferase domain"/>
    <property type="match status" value="1"/>
</dbReference>
<dbReference type="GeneID" id="89650003"/>
<dbReference type="InterPro" id="IPR001497">
    <property type="entry name" value="MethylDNA_cys_MeTrfase_AS"/>
</dbReference>
<dbReference type="EC" id="2.1.1.63" evidence="9"/>
<evidence type="ECO:0000256" key="9">
    <source>
        <dbReference type="HAMAP-Rule" id="MF_00772"/>
    </source>
</evidence>
<dbReference type="InterPro" id="IPR014048">
    <property type="entry name" value="MethylDNA_cys_MeTrfase_DNA-bd"/>
</dbReference>
<dbReference type="GO" id="GO:0032259">
    <property type="term" value="P:methylation"/>
    <property type="evidence" value="ECO:0007669"/>
    <property type="project" value="UniProtKB-KW"/>
</dbReference>
<sequence>MIDAFQGIRQPSCMPQLSCYSPLGALTISEDEGRIVALDWGWGRDQEETPLLVKVRDLLEQYFDGEKVDFSSLPFSPYGTPYRQKVWQAILEIPYGETRTYAQIAAQAGGSARSIGGAMGANPIPVLIPCHRVVGTNGLGGYSGLNGVVDKRILLNLEKGE</sequence>
<dbReference type="SUPFAM" id="SSF53155">
    <property type="entry name" value="Methylated DNA-protein cysteine methyltransferase domain"/>
    <property type="match status" value="1"/>
</dbReference>
<keyword evidence="5 9" id="KW-0808">Transferase</keyword>
<dbReference type="InterPro" id="IPR036388">
    <property type="entry name" value="WH-like_DNA-bd_sf"/>
</dbReference>
<evidence type="ECO:0000256" key="4">
    <source>
        <dbReference type="ARBA" id="ARBA00022603"/>
    </source>
</evidence>
<dbReference type="RefSeq" id="WP_046900398.1">
    <property type="nucleotide sequence ID" value="NZ_JAERLC010000018.1"/>
</dbReference>
<dbReference type="GO" id="GO:0005737">
    <property type="term" value="C:cytoplasm"/>
    <property type="evidence" value="ECO:0007669"/>
    <property type="project" value="UniProtKB-SubCell"/>
</dbReference>
<dbReference type="CDD" id="cd06445">
    <property type="entry name" value="ATase"/>
    <property type="match status" value="1"/>
</dbReference>
<dbReference type="NCBIfam" id="TIGR00589">
    <property type="entry name" value="ogt"/>
    <property type="match status" value="1"/>
</dbReference>
<dbReference type="PANTHER" id="PTHR10815">
    <property type="entry name" value="METHYLATED-DNA--PROTEIN-CYSTEINE METHYLTRANSFERASE"/>
    <property type="match status" value="1"/>
</dbReference>
<dbReference type="Gene3D" id="1.10.10.10">
    <property type="entry name" value="Winged helix-like DNA-binding domain superfamily/Winged helix DNA-binding domain"/>
    <property type="match status" value="1"/>
</dbReference>
<evidence type="ECO:0000256" key="5">
    <source>
        <dbReference type="ARBA" id="ARBA00022679"/>
    </source>
</evidence>
<keyword evidence="3 9" id="KW-0963">Cytoplasm</keyword>
<feature type="domain" description="Methylated-DNA-[protein]-cysteine S-methyltransferase DNA binding" evidence="10">
    <location>
        <begin position="82"/>
        <end position="159"/>
    </location>
</feature>
<dbReference type="AlphaFoldDB" id="A0A1B6VH27"/>
<dbReference type="SUPFAM" id="SSF46767">
    <property type="entry name" value="Methylated DNA-protein cysteine methyltransferase, C-terminal domain"/>
    <property type="match status" value="1"/>
</dbReference>
<dbReference type="GO" id="GO:0006307">
    <property type="term" value="P:DNA alkylation repair"/>
    <property type="evidence" value="ECO:0007669"/>
    <property type="project" value="UniProtKB-UniRule"/>
</dbReference>
<comment type="function">
    <text evidence="9">Involved in the cellular defense against the biological effects of O6-methylguanine (O6-MeG) and O4-methylthymine (O4-MeT) in DNA. Repairs the methylated nucleobase in DNA by stoichiometrically transferring the methyl group to a cysteine residue in the enzyme. This is a suicide reaction: the enzyme is irreversibly inactivated.</text>
</comment>
<evidence type="ECO:0000256" key="3">
    <source>
        <dbReference type="ARBA" id="ARBA00022490"/>
    </source>
</evidence>
<accession>A0A1B6VH27</accession>
<dbReference type="PATRIC" id="fig|38307.3.peg.2770"/>
<comment type="catalytic activity">
    <reaction evidence="1 9">
        <text>a 4-O-methyl-thymidine in DNA + L-cysteinyl-[protein] = a thymidine in DNA + S-methyl-L-cysteinyl-[protein]</text>
        <dbReference type="Rhea" id="RHEA:53428"/>
        <dbReference type="Rhea" id="RHEA-COMP:10131"/>
        <dbReference type="Rhea" id="RHEA-COMP:10132"/>
        <dbReference type="Rhea" id="RHEA-COMP:13555"/>
        <dbReference type="Rhea" id="RHEA-COMP:13556"/>
        <dbReference type="ChEBI" id="CHEBI:29950"/>
        <dbReference type="ChEBI" id="CHEBI:82612"/>
        <dbReference type="ChEBI" id="CHEBI:137386"/>
        <dbReference type="ChEBI" id="CHEBI:137387"/>
        <dbReference type="EC" id="2.1.1.63"/>
    </reaction>
</comment>
<dbReference type="PANTHER" id="PTHR10815:SF13">
    <property type="entry name" value="METHYLATED-DNA--PROTEIN-CYSTEINE METHYLTRANSFERASE"/>
    <property type="match status" value="1"/>
</dbReference>
<dbReference type="FunFam" id="1.10.10.10:FF:000214">
    <property type="entry name" value="Methylated-DNA--protein-cysteine methyltransferase"/>
    <property type="match status" value="1"/>
</dbReference>
<dbReference type="InterPro" id="IPR023546">
    <property type="entry name" value="MGMT"/>
</dbReference>
<comment type="subcellular location">
    <subcellularLocation>
        <location evidence="9">Cytoplasm</location>
    </subcellularLocation>
</comment>
<feature type="domain" description="Methylguanine DNA methyltransferase ribonuclease-like" evidence="11">
    <location>
        <begin position="21"/>
        <end position="76"/>
    </location>
</feature>
<protein>
    <recommendedName>
        <fullName evidence="9">Methylated-DNA--protein-cysteine methyltransferase</fullName>
        <ecNumber evidence="9">2.1.1.63</ecNumber>
    </recommendedName>
    <alternativeName>
        <fullName evidence="9">6-O-methylguanine-DNA methyltransferase</fullName>
        <shortName evidence="9">MGMT</shortName>
    </alternativeName>
    <alternativeName>
        <fullName evidence="9">O-6-methylguanine-DNA-alkyltransferase</fullName>
    </alternativeName>
</protein>
<dbReference type="InterPro" id="IPR036631">
    <property type="entry name" value="MGMT_N_sf"/>
</dbReference>
<evidence type="ECO:0000256" key="2">
    <source>
        <dbReference type="ARBA" id="ARBA00008711"/>
    </source>
</evidence>
<comment type="catalytic activity">
    <reaction evidence="8 9">
        <text>a 6-O-methyl-2'-deoxyguanosine in DNA + L-cysteinyl-[protein] = S-methyl-L-cysteinyl-[protein] + a 2'-deoxyguanosine in DNA</text>
        <dbReference type="Rhea" id="RHEA:24000"/>
        <dbReference type="Rhea" id="RHEA-COMP:10131"/>
        <dbReference type="Rhea" id="RHEA-COMP:10132"/>
        <dbReference type="Rhea" id="RHEA-COMP:11367"/>
        <dbReference type="Rhea" id="RHEA-COMP:11368"/>
        <dbReference type="ChEBI" id="CHEBI:29950"/>
        <dbReference type="ChEBI" id="CHEBI:82612"/>
        <dbReference type="ChEBI" id="CHEBI:85445"/>
        <dbReference type="ChEBI" id="CHEBI:85448"/>
        <dbReference type="EC" id="2.1.1.63"/>
    </reaction>
</comment>
<dbReference type="Pfam" id="PF01035">
    <property type="entry name" value="DNA_binding_1"/>
    <property type="match status" value="1"/>
</dbReference>
<evidence type="ECO:0000256" key="7">
    <source>
        <dbReference type="ARBA" id="ARBA00023204"/>
    </source>
</evidence>
<evidence type="ECO:0000256" key="8">
    <source>
        <dbReference type="ARBA" id="ARBA00049348"/>
    </source>
</evidence>
<feature type="active site" description="Nucleophile; methyl group acceptor" evidence="9">
    <location>
        <position position="130"/>
    </location>
</feature>
<comment type="similarity">
    <text evidence="2 9">Belongs to the MGMT family.</text>
</comment>
<comment type="miscellaneous">
    <text evidence="9">This enzyme catalyzes only one turnover and therefore is not strictly catalytic. According to one definition, an enzyme is a biocatalyst that acts repeatedly and over many reaction cycles.</text>
</comment>
<gene>
    <name evidence="12" type="ORF">A0123_02652</name>
</gene>
<evidence type="ECO:0000256" key="1">
    <source>
        <dbReference type="ARBA" id="ARBA00001286"/>
    </source>
</evidence>